<dbReference type="RefSeq" id="WP_044823049.1">
    <property type="nucleotide sequence ID" value="NZ_CP009687.1"/>
</dbReference>
<dbReference type="Proteomes" id="UP000035704">
    <property type="component" value="Chromosome"/>
</dbReference>
<dbReference type="GO" id="GO:0051289">
    <property type="term" value="P:protein homotetramerization"/>
    <property type="evidence" value="ECO:0007669"/>
    <property type="project" value="TreeGrafter"/>
</dbReference>
<dbReference type="InterPro" id="IPR029063">
    <property type="entry name" value="SAM-dependent_MTases_sf"/>
</dbReference>
<name>A0A0D8IH79_9CLOT</name>
<keyword evidence="2" id="KW-1185">Reference proteome</keyword>
<dbReference type="SUPFAM" id="SSF53335">
    <property type="entry name" value="S-adenosyl-L-methionine-dependent methyltransferases"/>
    <property type="match status" value="1"/>
</dbReference>
<dbReference type="InterPro" id="IPR041698">
    <property type="entry name" value="Methyltransf_25"/>
</dbReference>
<sequence length="246" mass="28174">MGFYEEFSRYYDIVFPTGEAQLKFIQGASKNTSDKILDIACGTGNYSLALAERGFEVTATDLDEAMMKEVEEKAKAKGLQLKTYIGDMKELATYLPQKGFDVAFCIGNSLVHLTKLEEIQSTLHQMYGILSEEGRLILQIINYDRIMKYNIDGLPTIEDKEAGIKFIRKYNYDENKRLIYFNTELIVAKNDEIKSFTNSVPLYPLLSHQLIAMLQIAGFKDMKIYGNFMEESYREESYAMVVVAEK</sequence>
<dbReference type="STRING" id="84022.CACET_c05950"/>
<dbReference type="Gene3D" id="3.40.50.150">
    <property type="entry name" value="Vaccinia Virus protein VP39"/>
    <property type="match status" value="1"/>
</dbReference>
<dbReference type="GO" id="GO:0016594">
    <property type="term" value="F:glycine binding"/>
    <property type="evidence" value="ECO:0007669"/>
    <property type="project" value="TreeGrafter"/>
</dbReference>
<dbReference type="InterPro" id="IPR014369">
    <property type="entry name" value="Gly/Sar_N_MeTrfase"/>
</dbReference>
<evidence type="ECO:0000313" key="2">
    <source>
        <dbReference type="Proteomes" id="UP000035704"/>
    </source>
</evidence>
<keyword evidence="1" id="KW-0489">Methyltransferase</keyword>
<dbReference type="GO" id="GO:0046498">
    <property type="term" value="P:S-adenosylhomocysteine metabolic process"/>
    <property type="evidence" value="ECO:0007669"/>
    <property type="project" value="TreeGrafter"/>
</dbReference>
<dbReference type="GO" id="GO:0017174">
    <property type="term" value="F:glycine N-methyltransferase activity"/>
    <property type="evidence" value="ECO:0007669"/>
    <property type="project" value="InterPro"/>
</dbReference>
<dbReference type="Gene3D" id="2.20.25.110">
    <property type="entry name" value="S-adenosyl-L-methionine-dependent methyltransferases"/>
    <property type="match status" value="1"/>
</dbReference>
<dbReference type="PANTHER" id="PTHR16458">
    <property type="entry name" value="GLYCINE N-METHYLTRANSFERASE"/>
    <property type="match status" value="1"/>
</dbReference>
<evidence type="ECO:0000313" key="1">
    <source>
        <dbReference type="EMBL" id="AKL94105.1"/>
    </source>
</evidence>
<organism evidence="1 2">
    <name type="scientific">Clostridium aceticum</name>
    <dbReference type="NCBI Taxonomy" id="84022"/>
    <lineage>
        <taxon>Bacteria</taxon>
        <taxon>Bacillati</taxon>
        <taxon>Bacillota</taxon>
        <taxon>Clostridia</taxon>
        <taxon>Eubacteriales</taxon>
        <taxon>Clostridiaceae</taxon>
        <taxon>Clostridium</taxon>
    </lineage>
</organism>
<dbReference type="GO" id="GO:1901052">
    <property type="term" value="P:sarcosine metabolic process"/>
    <property type="evidence" value="ECO:0007669"/>
    <property type="project" value="TreeGrafter"/>
</dbReference>
<dbReference type="GO" id="GO:0042802">
    <property type="term" value="F:identical protein binding"/>
    <property type="evidence" value="ECO:0007669"/>
    <property type="project" value="TreeGrafter"/>
</dbReference>
<accession>A0A0D8IH79</accession>
<dbReference type="GO" id="GO:0046500">
    <property type="term" value="P:S-adenosylmethionine metabolic process"/>
    <property type="evidence" value="ECO:0007669"/>
    <property type="project" value="TreeGrafter"/>
</dbReference>
<dbReference type="GO" id="GO:1904047">
    <property type="term" value="F:S-adenosyl-L-methionine binding"/>
    <property type="evidence" value="ECO:0007669"/>
    <property type="project" value="TreeGrafter"/>
</dbReference>
<dbReference type="CDD" id="cd02440">
    <property type="entry name" value="AdoMet_MTases"/>
    <property type="match status" value="1"/>
</dbReference>
<dbReference type="AlphaFoldDB" id="A0A0D8IH79"/>
<dbReference type="PANTHER" id="PTHR16458:SF2">
    <property type="entry name" value="GLYCINE N-METHYLTRANSFERASE"/>
    <property type="match status" value="1"/>
</dbReference>
<dbReference type="OrthoDB" id="9791837at2"/>
<dbReference type="PATRIC" id="fig|84022.5.peg.1493"/>
<proteinExistence type="predicted"/>
<dbReference type="KEGG" id="cace:CACET_c05950"/>
<protein>
    <submittedName>
        <fullName evidence="1">Methyltransferase</fullName>
    </submittedName>
</protein>
<dbReference type="GO" id="GO:0006730">
    <property type="term" value="P:one-carbon metabolic process"/>
    <property type="evidence" value="ECO:0007669"/>
    <property type="project" value="TreeGrafter"/>
</dbReference>
<keyword evidence="1" id="KW-0808">Transferase</keyword>
<dbReference type="Pfam" id="PF13649">
    <property type="entry name" value="Methyltransf_25"/>
    <property type="match status" value="1"/>
</dbReference>
<dbReference type="GO" id="GO:0005829">
    <property type="term" value="C:cytosol"/>
    <property type="evidence" value="ECO:0007669"/>
    <property type="project" value="TreeGrafter"/>
</dbReference>
<dbReference type="EMBL" id="CP009687">
    <property type="protein sequence ID" value="AKL94105.1"/>
    <property type="molecule type" value="Genomic_DNA"/>
</dbReference>
<dbReference type="GO" id="GO:0032259">
    <property type="term" value="P:methylation"/>
    <property type="evidence" value="ECO:0007669"/>
    <property type="project" value="UniProtKB-KW"/>
</dbReference>
<reference evidence="1 2" key="1">
    <citation type="submission" date="2014-10" db="EMBL/GenBank/DDBJ databases">
        <title>Genome sequence of Clostridium aceticum DSM 1496.</title>
        <authorList>
            <person name="Poehlein A."/>
            <person name="Schiel-Bengelsdorf B."/>
            <person name="Gottschalk G."/>
            <person name="Duerre P."/>
            <person name="Daniel R."/>
        </authorList>
    </citation>
    <scope>NUCLEOTIDE SEQUENCE [LARGE SCALE GENOMIC DNA]</scope>
    <source>
        <strain evidence="1 2">DSM 1496</strain>
    </source>
</reference>
<gene>
    <name evidence="1" type="ORF">CACET_c05950</name>
</gene>
<dbReference type="GO" id="GO:0006111">
    <property type="term" value="P:regulation of gluconeogenesis"/>
    <property type="evidence" value="ECO:0007669"/>
    <property type="project" value="TreeGrafter"/>
</dbReference>